<evidence type="ECO:0000256" key="2">
    <source>
        <dbReference type="ARBA" id="ARBA00004613"/>
    </source>
</evidence>
<evidence type="ECO:0000256" key="4">
    <source>
        <dbReference type="ARBA" id="ARBA00021721"/>
    </source>
</evidence>
<dbReference type="GO" id="GO:0046872">
    <property type="term" value="F:metal ion binding"/>
    <property type="evidence" value="ECO:0007669"/>
    <property type="project" value="UniProtKB-KW"/>
</dbReference>
<evidence type="ECO:0000256" key="13">
    <source>
        <dbReference type="SAM" id="SignalP"/>
    </source>
</evidence>
<dbReference type="GO" id="GO:0016042">
    <property type="term" value="P:lipid catabolic process"/>
    <property type="evidence" value="ECO:0007669"/>
    <property type="project" value="UniProtKB-KW"/>
</dbReference>
<evidence type="ECO:0000256" key="10">
    <source>
        <dbReference type="ARBA" id="ARBA00023098"/>
    </source>
</evidence>
<feature type="domain" description="Phospholipase A2-like central" evidence="14">
    <location>
        <begin position="38"/>
        <end position="160"/>
    </location>
</feature>
<keyword evidence="6" id="KW-0479">Metal-binding</keyword>
<keyword evidence="9" id="KW-0442">Lipid degradation</keyword>
<dbReference type="EMBL" id="OU892289">
    <property type="protein sequence ID" value="CAG9763297.1"/>
    <property type="molecule type" value="Genomic_DNA"/>
</dbReference>
<evidence type="ECO:0000256" key="6">
    <source>
        <dbReference type="ARBA" id="ARBA00022723"/>
    </source>
</evidence>
<feature type="signal peptide" evidence="13">
    <location>
        <begin position="1"/>
        <end position="20"/>
    </location>
</feature>
<keyword evidence="7" id="KW-0378">Hydrolase</keyword>
<protein>
    <recommendedName>
        <fullName evidence="4">Phospholipase A2</fullName>
        <ecNumber evidence="3">3.1.1.4</ecNumber>
    </recommendedName>
    <alternativeName>
        <fullName evidence="12">Phosphatidylcholine 2-acylhydrolase</fullName>
    </alternativeName>
</protein>
<comment type="cofactor">
    <cofactor evidence="1">
        <name>Ca(2+)</name>
        <dbReference type="ChEBI" id="CHEBI:29108"/>
    </cofactor>
</comment>
<evidence type="ECO:0000256" key="8">
    <source>
        <dbReference type="ARBA" id="ARBA00022837"/>
    </source>
</evidence>
<keyword evidence="13" id="KW-0732">Signal</keyword>
<gene>
    <name evidence="15" type="ORF">CEUTPL_LOCUS3962</name>
</gene>
<keyword evidence="10" id="KW-0443">Lipid metabolism</keyword>
<evidence type="ECO:0000256" key="5">
    <source>
        <dbReference type="ARBA" id="ARBA00022525"/>
    </source>
</evidence>
<dbReference type="OrthoDB" id="10059604at2759"/>
<evidence type="ECO:0000256" key="1">
    <source>
        <dbReference type="ARBA" id="ARBA00001913"/>
    </source>
</evidence>
<dbReference type="SUPFAM" id="SSF48619">
    <property type="entry name" value="Phospholipase A2, PLA2"/>
    <property type="match status" value="1"/>
</dbReference>
<evidence type="ECO:0000313" key="16">
    <source>
        <dbReference type="Proteomes" id="UP001152799"/>
    </source>
</evidence>
<dbReference type="GO" id="GO:0050482">
    <property type="term" value="P:arachidonate secretion"/>
    <property type="evidence" value="ECO:0007669"/>
    <property type="project" value="InterPro"/>
</dbReference>
<evidence type="ECO:0000256" key="12">
    <source>
        <dbReference type="ARBA" id="ARBA00029903"/>
    </source>
</evidence>
<accession>A0A9N9MMG8</accession>
<dbReference type="FunFam" id="1.20.90.10:FF:000002">
    <property type="entry name" value="Phospholipase A2 group III"/>
    <property type="match status" value="1"/>
</dbReference>
<dbReference type="InterPro" id="IPR016090">
    <property type="entry name" value="PLA2-like_dom"/>
</dbReference>
<keyword evidence="16" id="KW-1185">Reference proteome</keyword>
<keyword evidence="11" id="KW-1015">Disulfide bond</keyword>
<reference evidence="15" key="1">
    <citation type="submission" date="2022-01" db="EMBL/GenBank/DDBJ databases">
        <authorList>
            <person name="King R."/>
        </authorList>
    </citation>
    <scope>NUCLEOTIDE SEQUENCE</scope>
</reference>
<comment type="subcellular location">
    <subcellularLocation>
        <location evidence="2">Secreted</location>
    </subcellularLocation>
</comment>
<evidence type="ECO:0000256" key="7">
    <source>
        <dbReference type="ARBA" id="ARBA00022801"/>
    </source>
</evidence>
<feature type="chain" id="PRO_5040205034" description="Phospholipase A2" evidence="13">
    <location>
        <begin position="21"/>
        <end position="209"/>
    </location>
</feature>
<name>A0A9N9MMG8_9CUCU</name>
<dbReference type="GO" id="GO:0006644">
    <property type="term" value="P:phospholipid metabolic process"/>
    <property type="evidence" value="ECO:0007669"/>
    <property type="project" value="InterPro"/>
</dbReference>
<dbReference type="Gene3D" id="1.20.90.10">
    <property type="entry name" value="Phospholipase A2 domain"/>
    <property type="match status" value="1"/>
</dbReference>
<dbReference type="PANTHER" id="PTHR12253">
    <property type="entry name" value="RH14732P"/>
    <property type="match status" value="1"/>
</dbReference>
<evidence type="ECO:0000256" key="11">
    <source>
        <dbReference type="ARBA" id="ARBA00023157"/>
    </source>
</evidence>
<dbReference type="Proteomes" id="UP001152799">
    <property type="component" value="Chromosome 13"/>
</dbReference>
<evidence type="ECO:0000256" key="3">
    <source>
        <dbReference type="ARBA" id="ARBA00013278"/>
    </source>
</evidence>
<dbReference type="GO" id="GO:0005576">
    <property type="term" value="C:extracellular region"/>
    <property type="evidence" value="ECO:0007669"/>
    <property type="project" value="UniProtKB-SubCell"/>
</dbReference>
<dbReference type="AlphaFoldDB" id="A0A9N9MMG8"/>
<dbReference type="GO" id="GO:0004623">
    <property type="term" value="F:phospholipase A2 activity"/>
    <property type="evidence" value="ECO:0007669"/>
    <property type="project" value="UniProtKB-EC"/>
</dbReference>
<evidence type="ECO:0000259" key="14">
    <source>
        <dbReference type="SMART" id="SM00085"/>
    </source>
</evidence>
<keyword evidence="8" id="KW-0106">Calcium</keyword>
<dbReference type="SMART" id="SM00085">
    <property type="entry name" value="PA2c"/>
    <property type="match status" value="1"/>
</dbReference>
<dbReference type="InterPro" id="IPR033113">
    <property type="entry name" value="PLA2_histidine"/>
</dbReference>
<proteinExistence type="predicted"/>
<sequence length="209" mass="24325">MAKLFPLLLLVPCMLSISHAYQILSVYDDDDANLDDDSLKSTIGKFPIIYPGTFWCGKGNISENNDELGVLKELDSCCRTHDRCPDVIHAGDTKHGLRNSAILKTRLTCDCDHALHECLKNVDTKESRFVGRIYFDFLRTKCFKEDYPYTCKRSWLGRCIEFEFDTTKPKKYQWFDVEFWKPIKFNRKLKININSLEQSPKTNINITYS</sequence>
<organism evidence="15 16">
    <name type="scientific">Ceutorhynchus assimilis</name>
    <name type="common">cabbage seed weevil</name>
    <dbReference type="NCBI Taxonomy" id="467358"/>
    <lineage>
        <taxon>Eukaryota</taxon>
        <taxon>Metazoa</taxon>
        <taxon>Ecdysozoa</taxon>
        <taxon>Arthropoda</taxon>
        <taxon>Hexapoda</taxon>
        <taxon>Insecta</taxon>
        <taxon>Pterygota</taxon>
        <taxon>Neoptera</taxon>
        <taxon>Endopterygota</taxon>
        <taxon>Coleoptera</taxon>
        <taxon>Polyphaga</taxon>
        <taxon>Cucujiformia</taxon>
        <taxon>Curculionidae</taxon>
        <taxon>Ceutorhynchinae</taxon>
        <taxon>Ceutorhynchus</taxon>
    </lineage>
</organism>
<keyword evidence="5" id="KW-0964">Secreted</keyword>
<dbReference type="EC" id="3.1.1.4" evidence="3"/>
<evidence type="ECO:0000256" key="9">
    <source>
        <dbReference type="ARBA" id="ARBA00022963"/>
    </source>
</evidence>
<dbReference type="InterPro" id="IPR036444">
    <property type="entry name" value="PLipase_A2_dom_sf"/>
</dbReference>
<evidence type="ECO:0000313" key="15">
    <source>
        <dbReference type="EMBL" id="CAG9763297.1"/>
    </source>
</evidence>
<dbReference type="Pfam" id="PF05826">
    <property type="entry name" value="Phospholip_A2_2"/>
    <property type="match status" value="1"/>
</dbReference>
<dbReference type="PROSITE" id="PS00118">
    <property type="entry name" value="PA2_HIS"/>
    <property type="match status" value="1"/>
</dbReference>